<name>A0ABQ1NSD2_9ENTE</name>
<accession>A0ABQ1NSD2</accession>
<evidence type="ECO:0000313" key="2">
    <source>
        <dbReference type="Proteomes" id="UP000630615"/>
    </source>
</evidence>
<proteinExistence type="predicted"/>
<evidence type="ECO:0008006" key="3">
    <source>
        <dbReference type="Google" id="ProtNLM"/>
    </source>
</evidence>
<evidence type="ECO:0000313" key="1">
    <source>
        <dbReference type="EMBL" id="GGC84265.1"/>
    </source>
</evidence>
<gene>
    <name evidence="1" type="primary">tsh</name>
    <name evidence="1" type="ORF">GCM10011573_12340</name>
</gene>
<keyword evidence="2" id="KW-1185">Reference proteome</keyword>
<sequence>MGQTIIETFYPVDIANVAVKFKDDAIAKSFGCTGTLSGETEMRVVSAKCGGVTLEEKSKPVRMTGTISAFVKVDVYRRIFGIKNEGLKPGVYSYGTKSLGEEFTLTADIVDDFKDVTKVIAFPKANSSVGLTFTIDTSSDEVAQLEISFTELPDEAGEFYYEGFVDEMTKDLADQWRKNFSYDLVKEDGVEQP</sequence>
<dbReference type="EMBL" id="BMKI01000002">
    <property type="protein sequence ID" value="GGC84265.1"/>
    <property type="molecule type" value="Genomic_DNA"/>
</dbReference>
<protein>
    <recommendedName>
        <fullName evidence="3">Phage tail protein</fullName>
    </recommendedName>
</protein>
<dbReference type="RefSeq" id="WP_088269065.1">
    <property type="nucleotide sequence ID" value="NZ_BMKI01000002.1"/>
</dbReference>
<comment type="caution">
    <text evidence="1">The sequence shown here is derived from an EMBL/GenBank/DDBJ whole genome shotgun (WGS) entry which is preliminary data.</text>
</comment>
<dbReference type="Proteomes" id="UP000630615">
    <property type="component" value="Unassembled WGS sequence"/>
</dbReference>
<organism evidence="1 2">
    <name type="scientific">Enterococcus wangshanyuanii</name>
    <dbReference type="NCBI Taxonomy" id="2005703"/>
    <lineage>
        <taxon>Bacteria</taxon>
        <taxon>Bacillati</taxon>
        <taxon>Bacillota</taxon>
        <taxon>Bacilli</taxon>
        <taxon>Lactobacillales</taxon>
        <taxon>Enterococcaceae</taxon>
        <taxon>Enterococcus</taxon>
    </lineage>
</organism>
<reference evidence="2" key="1">
    <citation type="journal article" date="2019" name="Int. J. Syst. Evol. Microbiol.">
        <title>The Global Catalogue of Microorganisms (GCM) 10K type strain sequencing project: providing services to taxonomists for standard genome sequencing and annotation.</title>
        <authorList>
            <consortium name="The Broad Institute Genomics Platform"/>
            <consortium name="The Broad Institute Genome Sequencing Center for Infectious Disease"/>
            <person name="Wu L."/>
            <person name="Ma J."/>
        </authorList>
    </citation>
    <scope>NUCLEOTIDE SEQUENCE [LARGE SCALE GENOMIC DNA]</scope>
    <source>
        <strain evidence="2">CGMCC 1.15942</strain>
    </source>
</reference>